<feature type="domain" description="HTH iclR-type" evidence="4">
    <location>
        <begin position="15"/>
        <end position="76"/>
    </location>
</feature>
<organism evidence="6 7">
    <name type="scientific">Jiella flava</name>
    <dbReference type="NCBI Taxonomy" id="2816857"/>
    <lineage>
        <taxon>Bacteria</taxon>
        <taxon>Pseudomonadati</taxon>
        <taxon>Pseudomonadota</taxon>
        <taxon>Alphaproteobacteria</taxon>
        <taxon>Hyphomicrobiales</taxon>
        <taxon>Aurantimonadaceae</taxon>
        <taxon>Jiella</taxon>
    </lineage>
</organism>
<comment type="caution">
    <text evidence="6">The sequence shown here is derived from an EMBL/GenBank/DDBJ whole genome shotgun (WGS) entry which is preliminary data.</text>
</comment>
<gene>
    <name evidence="6" type="ORF">J1C48_00190</name>
</gene>
<dbReference type="PROSITE" id="PS51078">
    <property type="entry name" value="ICLR_ED"/>
    <property type="match status" value="1"/>
</dbReference>
<dbReference type="PROSITE" id="PS51077">
    <property type="entry name" value="HTH_ICLR"/>
    <property type="match status" value="1"/>
</dbReference>
<dbReference type="PANTHER" id="PTHR30136">
    <property type="entry name" value="HELIX-TURN-HELIX TRANSCRIPTIONAL REGULATOR, ICLR FAMILY"/>
    <property type="match status" value="1"/>
</dbReference>
<dbReference type="AlphaFoldDB" id="A0A939JQK7"/>
<dbReference type="Pfam" id="PF09339">
    <property type="entry name" value="HTH_IclR"/>
    <property type="match status" value="1"/>
</dbReference>
<keyword evidence="3" id="KW-0804">Transcription</keyword>
<dbReference type="PANTHER" id="PTHR30136:SF24">
    <property type="entry name" value="HTH-TYPE TRANSCRIPTIONAL REPRESSOR ALLR"/>
    <property type="match status" value="1"/>
</dbReference>
<dbReference type="InterPro" id="IPR014757">
    <property type="entry name" value="Tscrpt_reg_IclR_C"/>
</dbReference>
<dbReference type="InterPro" id="IPR036388">
    <property type="entry name" value="WH-like_DNA-bd_sf"/>
</dbReference>
<dbReference type="InterPro" id="IPR036390">
    <property type="entry name" value="WH_DNA-bd_sf"/>
</dbReference>
<evidence type="ECO:0000256" key="1">
    <source>
        <dbReference type="ARBA" id="ARBA00023015"/>
    </source>
</evidence>
<keyword evidence="1" id="KW-0805">Transcription regulation</keyword>
<name>A0A939JQK7_9HYPH</name>
<dbReference type="RefSeq" id="WP_207255630.1">
    <property type="nucleotide sequence ID" value="NZ_JAFMPP010000001.1"/>
</dbReference>
<dbReference type="GO" id="GO:0045892">
    <property type="term" value="P:negative regulation of DNA-templated transcription"/>
    <property type="evidence" value="ECO:0007669"/>
    <property type="project" value="TreeGrafter"/>
</dbReference>
<dbReference type="Gene3D" id="1.10.10.10">
    <property type="entry name" value="Winged helix-like DNA-binding domain superfamily/Winged helix DNA-binding domain"/>
    <property type="match status" value="1"/>
</dbReference>
<dbReference type="Pfam" id="PF01614">
    <property type="entry name" value="IclR_C"/>
    <property type="match status" value="1"/>
</dbReference>
<evidence type="ECO:0000313" key="7">
    <source>
        <dbReference type="Proteomes" id="UP000664122"/>
    </source>
</evidence>
<dbReference type="EMBL" id="JAFMPP010000001">
    <property type="protein sequence ID" value="MBO0660978.1"/>
    <property type="molecule type" value="Genomic_DNA"/>
</dbReference>
<evidence type="ECO:0000259" key="5">
    <source>
        <dbReference type="PROSITE" id="PS51078"/>
    </source>
</evidence>
<evidence type="ECO:0000313" key="6">
    <source>
        <dbReference type="EMBL" id="MBO0660978.1"/>
    </source>
</evidence>
<dbReference type="Gene3D" id="3.30.450.40">
    <property type="match status" value="1"/>
</dbReference>
<protein>
    <submittedName>
        <fullName evidence="6">IclR family transcriptional regulator</fullName>
    </submittedName>
</protein>
<dbReference type="Proteomes" id="UP000664122">
    <property type="component" value="Unassembled WGS sequence"/>
</dbReference>
<keyword evidence="2" id="KW-0238">DNA-binding</keyword>
<dbReference type="SUPFAM" id="SSF55781">
    <property type="entry name" value="GAF domain-like"/>
    <property type="match status" value="1"/>
</dbReference>
<dbReference type="InterPro" id="IPR005471">
    <property type="entry name" value="Tscrpt_reg_IclR_N"/>
</dbReference>
<keyword evidence="7" id="KW-1185">Reference proteome</keyword>
<evidence type="ECO:0000256" key="2">
    <source>
        <dbReference type="ARBA" id="ARBA00023125"/>
    </source>
</evidence>
<dbReference type="InterPro" id="IPR029016">
    <property type="entry name" value="GAF-like_dom_sf"/>
</dbReference>
<dbReference type="GO" id="GO:0003677">
    <property type="term" value="F:DNA binding"/>
    <property type="evidence" value="ECO:0007669"/>
    <property type="project" value="UniProtKB-KW"/>
</dbReference>
<feature type="domain" description="IclR-ED" evidence="5">
    <location>
        <begin position="77"/>
        <end position="261"/>
    </location>
</feature>
<accession>A0A939JQK7</accession>
<evidence type="ECO:0000259" key="4">
    <source>
        <dbReference type="PROSITE" id="PS51077"/>
    </source>
</evidence>
<evidence type="ECO:0000256" key="3">
    <source>
        <dbReference type="ARBA" id="ARBA00023163"/>
    </source>
</evidence>
<proteinExistence type="predicted"/>
<dbReference type="SUPFAM" id="SSF46785">
    <property type="entry name" value="Winged helix' DNA-binding domain"/>
    <property type="match status" value="1"/>
</dbReference>
<reference evidence="6" key="1">
    <citation type="submission" date="2021-03" db="EMBL/GenBank/DDBJ databases">
        <title>Whole genome sequence of Jiella sp. CQZ9-1.</title>
        <authorList>
            <person name="Tuo L."/>
        </authorList>
    </citation>
    <scope>NUCLEOTIDE SEQUENCE</scope>
    <source>
        <strain evidence="6">CQZ9-1</strain>
    </source>
</reference>
<sequence>MVKSMRKPDDDANGNPTIDRMMMILRELERAPEGLRLGALVQRTRLARSTVYRLLNALEAHGMLRQLPLGAYVLGARLLELADKVTATSRLFPLVPFVQPLLDGLANRVGETCKIAVVERGAIMPIAGAMAKTPHALSYTVGEYLPAHAGAASKMLMAHCPADERDAMLAGTLDALTPLTLTDRSSLEREYAAIRNQGWSHDPGEYSLSVRAFAAPIQAPDTTLLGALSITFMAGSDAAFEARIRESAITGAAEISQAIAERRLA</sequence>
<dbReference type="SMART" id="SM00346">
    <property type="entry name" value="HTH_ICLR"/>
    <property type="match status" value="1"/>
</dbReference>
<dbReference type="InterPro" id="IPR050707">
    <property type="entry name" value="HTH_MetabolicPath_Reg"/>
</dbReference>
<dbReference type="GO" id="GO:0003700">
    <property type="term" value="F:DNA-binding transcription factor activity"/>
    <property type="evidence" value="ECO:0007669"/>
    <property type="project" value="TreeGrafter"/>
</dbReference>